<comment type="caution">
    <text evidence="9">The sequence shown here is derived from an EMBL/GenBank/DDBJ whole genome shotgun (WGS) entry which is preliminary data.</text>
</comment>
<dbReference type="EMBL" id="JAUQYP010000002">
    <property type="protein sequence ID" value="MDO8108505.1"/>
    <property type="molecule type" value="Genomic_DNA"/>
</dbReference>
<evidence type="ECO:0000256" key="4">
    <source>
        <dbReference type="ARBA" id="ARBA00022989"/>
    </source>
</evidence>
<dbReference type="Pfam" id="PF04138">
    <property type="entry name" value="GtrA_DPMS_TM"/>
    <property type="match status" value="1"/>
</dbReference>
<evidence type="ECO:0000256" key="7">
    <source>
        <dbReference type="SAM" id="Phobius"/>
    </source>
</evidence>
<dbReference type="InterPro" id="IPR007267">
    <property type="entry name" value="GtrA_DPMS_TM"/>
</dbReference>
<evidence type="ECO:0000313" key="10">
    <source>
        <dbReference type="Proteomes" id="UP001232536"/>
    </source>
</evidence>
<proteinExistence type="inferred from homology"/>
<evidence type="ECO:0000256" key="1">
    <source>
        <dbReference type="ARBA" id="ARBA00004141"/>
    </source>
</evidence>
<name>A0ABT9DD10_9CELL</name>
<evidence type="ECO:0000256" key="2">
    <source>
        <dbReference type="ARBA" id="ARBA00009399"/>
    </source>
</evidence>
<sequence>MSRGSARRPWTRSALSLHRHRVVRFGLVGVFNTAFSYSVFAVLQVSALHVHYMLALVVSQVVGTLEAFVLQRALVWRSRGPWFRELMRFTLVYVGSFGANLVLLPLLVAVGHVPSLVAQALVVGGLAIATYIAHREFSFSVHRTARPDPHTAPASARDREVTGRGDRER</sequence>
<evidence type="ECO:0000256" key="3">
    <source>
        <dbReference type="ARBA" id="ARBA00022692"/>
    </source>
</evidence>
<evidence type="ECO:0000259" key="8">
    <source>
        <dbReference type="Pfam" id="PF04138"/>
    </source>
</evidence>
<keyword evidence="10" id="KW-1185">Reference proteome</keyword>
<dbReference type="Proteomes" id="UP001232536">
    <property type="component" value="Unassembled WGS sequence"/>
</dbReference>
<dbReference type="InterPro" id="IPR051401">
    <property type="entry name" value="GtrA_CellWall_Glycosyl"/>
</dbReference>
<keyword evidence="5 7" id="KW-0472">Membrane</keyword>
<evidence type="ECO:0000256" key="5">
    <source>
        <dbReference type="ARBA" id="ARBA00023136"/>
    </source>
</evidence>
<feature type="compositionally biased region" description="Basic and acidic residues" evidence="6">
    <location>
        <begin position="156"/>
        <end position="169"/>
    </location>
</feature>
<accession>A0ABT9DD10</accession>
<organism evidence="9 10">
    <name type="scientific">Actinotalea lenta</name>
    <dbReference type="NCBI Taxonomy" id="3064654"/>
    <lineage>
        <taxon>Bacteria</taxon>
        <taxon>Bacillati</taxon>
        <taxon>Actinomycetota</taxon>
        <taxon>Actinomycetes</taxon>
        <taxon>Micrococcales</taxon>
        <taxon>Cellulomonadaceae</taxon>
        <taxon>Actinotalea</taxon>
    </lineage>
</organism>
<comment type="subcellular location">
    <subcellularLocation>
        <location evidence="1">Membrane</location>
        <topology evidence="1">Multi-pass membrane protein</topology>
    </subcellularLocation>
</comment>
<gene>
    <name evidence="9" type="ORF">Q6348_15010</name>
</gene>
<feature type="transmembrane region" description="Helical" evidence="7">
    <location>
        <begin position="49"/>
        <end position="70"/>
    </location>
</feature>
<comment type="similarity">
    <text evidence="2">Belongs to the GtrA family.</text>
</comment>
<dbReference type="PANTHER" id="PTHR38459">
    <property type="entry name" value="PROPHAGE BACTOPRENOL-LINKED GLUCOSE TRANSLOCASE HOMOLOG"/>
    <property type="match status" value="1"/>
</dbReference>
<evidence type="ECO:0000313" key="9">
    <source>
        <dbReference type="EMBL" id="MDO8108505.1"/>
    </source>
</evidence>
<dbReference type="RefSeq" id="WP_304602203.1">
    <property type="nucleotide sequence ID" value="NZ_JAUQYP010000002.1"/>
</dbReference>
<protein>
    <submittedName>
        <fullName evidence="9">GtrA family protein</fullName>
    </submittedName>
</protein>
<reference evidence="9 10" key="1">
    <citation type="submission" date="2023-07" db="EMBL/GenBank/DDBJ databases">
        <title>Description of novel actinomycetes strains, isolated from tidal flat sediment.</title>
        <authorList>
            <person name="Lu C."/>
        </authorList>
    </citation>
    <scope>NUCLEOTIDE SEQUENCE [LARGE SCALE GENOMIC DNA]</scope>
    <source>
        <strain evidence="9 10">SYSU T00b441</strain>
    </source>
</reference>
<keyword evidence="4 7" id="KW-1133">Transmembrane helix</keyword>
<feature type="transmembrane region" description="Helical" evidence="7">
    <location>
        <begin position="21"/>
        <end position="43"/>
    </location>
</feature>
<keyword evidence="3 7" id="KW-0812">Transmembrane</keyword>
<dbReference type="PANTHER" id="PTHR38459:SF1">
    <property type="entry name" value="PROPHAGE BACTOPRENOL-LINKED GLUCOSE TRANSLOCASE HOMOLOG"/>
    <property type="match status" value="1"/>
</dbReference>
<feature type="transmembrane region" description="Helical" evidence="7">
    <location>
        <begin position="91"/>
        <end position="110"/>
    </location>
</feature>
<feature type="region of interest" description="Disordered" evidence="6">
    <location>
        <begin position="144"/>
        <end position="169"/>
    </location>
</feature>
<feature type="domain" description="GtrA/DPMS transmembrane" evidence="8">
    <location>
        <begin position="24"/>
        <end position="139"/>
    </location>
</feature>
<feature type="transmembrane region" description="Helical" evidence="7">
    <location>
        <begin position="116"/>
        <end position="133"/>
    </location>
</feature>
<evidence type="ECO:0000256" key="6">
    <source>
        <dbReference type="SAM" id="MobiDB-lite"/>
    </source>
</evidence>